<dbReference type="Proteomes" id="UP000765509">
    <property type="component" value="Unassembled WGS sequence"/>
</dbReference>
<evidence type="ECO:0000313" key="3">
    <source>
        <dbReference type="Proteomes" id="UP000765509"/>
    </source>
</evidence>
<accession>A0A9Q3CIJ7</accession>
<protein>
    <submittedName>
        <fullName evidence="2">Uncharacterized protein</fullName>
    </submittedName>
</protein>
<keyword evidence="3" id="KW-1185">Reference proteome</keyword>
<evidence type="ECO:0000313" key="2">
    <source>
        <dbReference type="EMBL" id="MBW0485984.1"/>
    </source>
</evidence>
<sequence length="117" mass="13400">MNIQMRNQKLLKQPPGELEHAGIYRCNKDLTLDDISNTLKEVRKCKNVGKYLFYEGNNFREKNPFRVGNKETHGDKAKKKVYAIGQVQGEEIQAEGSDSNSMGDPIRQNSDDDWDPI</sequence>
<reference evidence="2" key="1">
    <citation type="submission" date="2021-03" db="EMBL/GenBank/DDBJ databases">
        <title>Draft genome sequence of rust myrtle Austropuccinia psidii MF-1, a brazilian biotype.</title>
        <authorList>
            <person name="Quecine M.C."/>
            <person name="Pachon D.M.R."/>
            <person name="Bonatelli M.L."/>
            <person name="Correr F.H."/>
            <person name="Franceschini L.M."/>
            <person name="Leite T.F."/>
            <person name="Margarido G.R.A."/>
            <person name="Almeida C.A."/>
            <person name="Ferrarezi J.A."/>
            <person name="Labate C.A."/>
        </authorList>
    </citation>
    <scope>NUCLEOTIDE SEQUENCE</scope>
    <source>
        <strain evidence="2">MF-1</strain>
    </source>
</reference>
<gene>
    <name evidence="2" type="ORF">O181_025699</name>
</gene>
<evidence type="ECO:0000256" key="1">
    <source>
        <dbReference type="SAM" id="MobiDB-lite"/>
    </source>
</evidence>
<organism evidence="2 3">
    <name type="scientific">Austropuccinia psidii MF-1</name>
    <dbReference type="NCBI Taxonomy" id="1389203"/>
    <lineage>
        <taxon>Eukaryota</taxon>
        <taxon>Fungi</taxon>
        <taxon>Dikarya</taxon>
        <taxon>Basidiomycota</taxon>
        <taxon>Pucciniomycotina</taxon>
        <taxon>Pucciniomycetes</taxon>
        <taxon>Pucciniales</taxon>
        <taxon>Sphaerophragmiaceae</taxon>
        <taxon>Austropuccinia</taxon>
    </lineage>
</organism>
<feature type="region of interest" description="Disordered" evidence="1">
    <location>
        <begin position="88"/>
        <end position="117"/>
    </location>
</feature>
<name>A0A9Q3CIJ7_9BASI</name>
<dbReference type="EMBL" id="AVOT02008430">
    <property type="protein sequence ID" value="MBW0485984.1"/>
    <property type="molecule type" value="Genomic_DNA"/>
</dbReference>
<proteinExistence type="predicted"/>
<dbReference type="AlphaFoldDB" id="A0A9Q3CIJ7"/>
<comment type="caution">
    <text evidence="2">The sequence shown here is derived from an EMBL/GenBank/DDBJ whole genome shotgun (WGS) entry which is preliminary data.</text>
</comment>